<name>A0A2A2M4N2_9BILA</name>
<comment type="caution">
    <text evidence="2">The sequence shown here is derived from an EMBL/GenBank/DDBJ whole genome shotgun (WGS) entry which is preliminary data.</text>
</comment>
<accession>A0A2A2M4N2</accession>
<evidence type="ECO:0000313" key="2">
    <source>
        <dbReference type="EMBL" id="PAV93177.1"/>
    </source>
</evidence>
<gene>
    <name evidence="2" type="ORF">WR25_04194</name>
</gene>
<protein>
    <submittedName>
        <fullName evidence="2">Uncharacterized protein</fullName>
    </submittedName>
</protein>
<dbReference type="AlphaFoldDB" id="A0A2A2M4N2"/>
<sequence>MTEKTPCPAPDPPKSSPARGRWHRAAVTKGEVRDALSQNKPIPPRRPQTAAPKQNSSNPPPPLTHLHRHPGLDPGSRFSPRPQQKKRDPGSSPG</sequence>
<reference evidence="2 3" key="1">
    <citation type="journal article" date="2017" name="Curr. Biol.">
        <title>Genome architecture and evolution of a unichromosomal asexual nematode.</title>
        <authorList>
            <person name="Fradin H."/>
            <person name="Zegar C."/>
            <person name="Gutwein M."/>
            <person name="Lucas J."/>
            <person name="Kovtun M."/>
            <person name="Corcoran D."/>
            <person name="Baugh L.R."/>
            <person name="Kiontke K."/>
            <person name="Gunsalus K."/>
            <person name="Fitch D.H."/>
            <person name="Piano F."/>
        </authorList>
    </citation>
    <scope>NUCLEOTIDE SEQUENCE [LARGE SCALE GENOMIC DNA]</scope>
    <source>
        <strain evidence="2">PF1309</strain>
    </source>
</reference>
<keyword evidence="3" id="KW-1185">Reference proteome</keyword>
<evidence type="ECO:0000256" key="1">
    <source>
        <dbReference type="SAM" id="MobiDB-lite"/>
    </source>
</evidence>
<feature type="region of interest" description="Disordered" evidence="1">
    <location>
        <begin position="1"/>
        <end position="94"/>
    </location>
</feature>
<evidence type="ECO:0000313" key="3">
    <source>
        <dbReference type="Proteomes" id="UP000218231"/>
    </source>
</evidence>
<feature type="compositionally biased region" description="Basic and acidic residues" evidence="1">
    <location>
        <begin position="85"/>
        <end position="94"/>
    </location>
</feature>
<dbReference type="Proteomes" id="UP000218231">
    <property type="component" value="Unassembled WGS sequence"/>
</dbReference>
<dbReference type="EMBL" id="LIAE01005652">
    <property type="protein sequence ID" value="PAV93177.1"/>
    <property type="molecule type" value="Genomic_DNA"/>
</dbReference>
<organism evidence="2 3">
    <name type="scientific">Diploscapter pachys</name>
    <dbReference type="NCBI Taxonomy" id="2018661"/>
    <lineage>
        <taxon>Eukaryota</taxon>
        <taxon>Metazoa</taxon>
        <taxon>Ecdysozoa</taxon>
        <taxon>Nematoda</taxon>
        <taxon>Chromadorea</taxon>
        <taxon>Rhabditida</taxon>
        <taxon>Rhabditina</taxon>
        <taxon>Rhabditomorpha</taxon>
        <taxon>Rhabditoidea</taxon>
        <taxon>Rhabditidae</taxon>
        <taxon>Diploscapter</taxon>
    </lineage>
</organism>
<proteinExistence type="predicted"/>